<reference evidence="2 3" key="1">
    <citation type="submission" date="2018-08" db="EMBL/GenBank/DDBJ databases">
        <title>Genomic Encyclopedia of Archaeal and Bacterial Type Strains, Phase II (KMG-II): from individual species to whole genera.</title>
        <authorList>
            <person name="Goeker M."/>
        </authorList>
    </citation>
    <scope>NUCLEOTIDE SEQUENCE [LARGE SCALE GENOMIC DNA]</scope>
    <source>
        <strain evidence="2 3">DSM 2261</strain>
    </source>
</reference>
<dbReference type="Proteomes" id="UP000256345">
    <property type="component" value="Unassembled WGS sequence"/>
</dbReference>
<evidence type="ECO:0008006" key="4">
    <source>
        <dbReference type="Google" id="ProtNLM"/>
    </source>
</evidence>
<keyword evidence="1" id="KW-0472">Membrane</keyword>
<proteinExistence type="predicted"/>
<feature type="transmembrane region" description="Helical" evidence="1">
    <location>
        <begin position="54"/>
        <end position="75"/>
    </location>
</feature>
<keyword evidence="1" id="KW-0812">Transmembrane</keyword>
<keyword evidence="3" id="KW-1185">Reference proteome</keyword>
<organism evidence="2 3">
    <name type="scientific">Archangium gephyra</name>
    <dbReference type="NCBI Taxonomy" id="48"/>
    <lineage>
        <taxon>Bacteria</taxon>
        <taxon>Pseudomonadati</taxon>
        <taxon>Myxococcota</taxon>
        <taxon>Myxococcia</taxon>
        <taxon>Myxococcales</taxon>
        <taxon>Cystobacterineae</taxon>
        <taxon>Archangiaceae</taxon>
        <taxon>Archangium</taxon>
    </lineage>
</organism>
<accession>A0ABX9K9N4</accession>
<sequence length="152" mass="16912">MSAPRLSFFRMNGGDPKAGKQVFRPHAVLAAIMGAATLLWLGVLLYLLRFDGVPVQTFLSAVFFVLFFAVSVTYYSRTRIIVDSGGITYRGMVRTRRFSFADINKVDVLPGPVTVYAVRGNRGLVHFTSLFAHHRHLAKLLVERAGLTPQRA</sequence>
<evidence type="ECO:0000313" key="2">
    <source>
        <dbReference type="EMBL" id="REG36204.1"/>
    </source>
</evidence>
<name>A0ABX9K9N4_9BACT</name>
<feature type="transmembrane region" description="Helical" evidence="1">
    <location>
        <begin position="27"/>
        <end position="48"/>
    </location>
</feature>
<keyword evidence="1" id="KW-1133">Transmembrane helix</keyword>
<dbReference type="EMBL" id="QUMU01000002">
    <property type="protein sequence ID" value="REG36204.1"/>
    <property type="molecule type" value="Genomic_DNA"/>
</dbReference>
<comment type="caution">
    <text evidence="2">The sequence shown here is derived from an EMBL/GenBank/DDBJ whole genome shotgun (WGS) entry which is preliminary data.</text>
</comment>
<gene>
    <name evidence="2" type="ORF">ATI61_102581</name>
</gene>
<evidence type="ECO:0000313" key="3">
    <source>
        <dbReference type="Proteomes" id="UP000256345"/>
    </source>
</evidence>
<protein>
    <recommendedName>
        <fullName evidence="4">PH domain-containing protein</fullName>
    </recommendedName>
</protein>
<evidence type="ECO:0000256" key="1">
    <source>
        <dbReference type="SAM" id="Phobius"/>
    </source>
</evidence>